<dbReference type="Proteomes" id="UP001374584">
    <property type="component" value="Unassembled WGS sequence"/>
</dbReference>
<keyword evidence="1" id="KW-0472">Membrane</keyword>
<protein>
    <submittedName>
        <fullName evidence="2">Uncharacterized protein</fullName>
    </submittedName>
</protein>
<feature type="transmembrane region" description="Helical" evidence="1">
    <location>
        <begin position="41"/>
        <end position="59"/>
    </location>
</feature>
<evidence type="ECO:0000313" key="3">
    <source>
        <dbReference type="Proteomes" id="UP001374584"/>
    </source>
</evidence>
<comment type="caution">
    <text evidence="2">The sequence shown here is derived from an EMBL/GenBank/DDBJ whole genome shotgun (WGS) entry which is preliminary data.</text>
</comment>
<proteinExistence type="predicted"/>
<reference evidence="2 3" key="1">
    <citation type="submission" date="2024-01" db="EMBL/GenBank/DDBJ databases">
        <title>The genomes of 5 underutilized Papilionoideae crops provide insights into root nodulation and disease resistanc.</title>
        <authorList>
            <person name="Jiang F."/>
        </authorList>
    </citation>
    <scope>NUCLEOTIDE SEQUENCE [LARGE SCALE GENOMIC DNA]</scope>
    <source>
        <strain evidence="2">JINMINGXINNONG_FW02</strain>
        <tissue evidence="2">Leaves</tissue>
    </source>
</reference>
<organism evidence="2 3">
    <name type="scientific">Phaseolus coccineus</name>
    <name type="common">Scarlet runner bean</name>
    <name type="synonym">Phaseolus multiflorus</name>
    <dbReference type="NCBI Taxonomy" id="3886"/>
    <lineage>
        <taxon>Eukaryota</taxon>
        <taxon>Viridiplantae</taxon>
        <taxon>Streptophyta</taxon>
        <taxon>Embryophyta</taxon>
        <taxon>Tracheophyta</taxon>
        <taxon>Spermatophyta</taxon>
        <taxon>Magnoliopsida</taxon>
        <taxon>eudicotyledons</taxon>
        <taxon>Gunneridae</taxon>
        <taxon>Pentapetalae</taxon>
        <taxon>rosids</taxon>
        <taxon>fabids</taxon>
        <taxon>Fabales</taxon>
        <taxon>Fabaceae</taxon>
        <taxon>Papilionoideae</taxon>
        <taxon>50 kb inversion clade</taxon>
        <taxon>NPAAA clade</taxon>
        <taxon>indigoferoid/millettioid clade</taxon>
        <taxon>Phaseoleae</taxon>
        <taxon>Phaseolus</taxon>
    </lineage>
</organism>
<sequence length="96" mass="10650">MFNAFMFLVVYRKHKDICGVIIYPCNYFAAVIFKIGKISMIYLAFYALNYVFLLNHMVLDAEKKKRLADLLGRRIAGGSCLAGPSSPAVVVPGPTS</sequence>
<gene>
    <name evidence="2" type="ORF">VNO80_10188</name>
</gene>
<keyword evidence="3" id="KW-1185">Reference proteome</keyword>
<accession>A0AAN9RA87</accession>
<evidence type="ECO:0000313" key="2">
    <source>
        <dbReference type="EMBL" id="KAK7368165.1"/>
    </source>
</evidence>
<evidence type="ECO:0000256" key="1">
    <source>
        <dbReference type="SAM" id="Phobius"/>
    </source>
</evidence>
<feature type="transmembrane region" description="Helical" evidence="1">
    <location>
        <begin position="16"/>
        <end position="35"/>
    </location>
</feature>
<keyword evidence="1" id="KW-1133">Transmembrane helix</keyword>
<name>A0AAN9RA87_PHACN</name>
<dbReference type="AlphaFoldDB" id="A0AAN9RA87"/>
<dbReference type="EMBL" id="JAYMYR010000004">
    <property type="protein sequence ID" value="KAK7368165.1"/>
    <property type="molecule type" value="Genomic_DNA"/>
</dbReference>
<keyword evidence="1" id="KW-0812">Transmembrane</keyword>